<name>A0ABD2B1D3_VESMC</name>
<proteinExistence type="predicted"/>
<reference evidence="1 2" key="1">
    <citation type="journal article" date="2024" name="Ann. Entomol. Soc. Am.">
        <title>Genomic analyses of the southern and eastern yellowjacket wasps (Hymenoptera: Vespidae) reveal evolutionary signatures of social life.</title>
        <authorList>
            <person name="Catto M.A."/>
            <person name="Caine P.B."/>
            <person name="Orr S.E."/>
            <person name="Hunt B.G."/>
            <person name="Goodisman M.A.D."/>
        </authorList>
    </citation>
    <scope>NUCLEOTIDE SEQUENCE [LARGE SCALE GENOMIC DNA]</scope>
    <source>
        <strain evidence="1">232</strain>
        <tissue evidence="1">Head and thorax</tissue>
    </source>
</reference>
<gene>
    <name evidence="1" type="ORF">V1477_017999</name>
</gene>
<evidence type="ECO:0008006" key="3">
    <source>
        <dbReference type="Google" id="ProtNLM"/>
    </source>
</evidence>
<evidence type="ECO:0000313" key="1">
    <source>
        <dbReference type="EMBL" id="KAL2726185.1"/>
    </source>
</evidence>
<keyword evidence="2" id="KW-1185">Reference proteome</keyword>
<dbReference type="Proteomes" id="UP001607303">
    <property type="component" value="Unassembled WGS sequence"/>
</dbReference>
<dbReference type="AlphaFoldDB" id="A0ABD2B1D3"/>
<evidence type="ECO:0000313" key="2">
    <source>
        <dbReference type="Proteomes" id="UP001607303"/>
    </source>
</evidence>
<sequence length="94" mass="11321">MAKMLYTTIRVVERTVEWHTFRKLALQKNTICDKHMMDDEKIIFSDERDDTTCLNVCEILDDKEFRRSLRFPRTVRKNDDVKIHSIFKEISALK</sequence>
<accession>A0ABD2B1D3</accession>
<protein>
    <recommendedName>
        <fullName evidence="3">THAP-type domain-containing protein</fullName>
    </recommendedName>
</protein>
<organism evidence="1 2">
    <name type="scientific">Vespula maculifrons</name>
    <name type="common">Eastern yellow jacket</name>
    <name type="synonym">Wasp</name>
    <dbReference type="NCBI Taxonomy" id="7453"/>
    <lineage>
        <taxon>Eukaryota</taxon>
        <taxon>Metazoa</taxon>
        <taxon>Ecdysozoa</taxon>
        <taxon>Arthropoda</taxon>
        <taxon>Hexapoda</taxon>
        <taxon>Insecta</taxon>
        <taxon>Pterygota</taxon>
        <taxon>Neoptera</taxon>
        <taxon>Endopterygota</taxon>
        <taxon>Hymenoptera</taxon>
        <taxon>Apocrita</taxon>
        <taxon>Aculeata</taxon>
        <taxon>Vespoidea</taxon>
        <taxon>Vespidae</taxon>
        <taxon>Vespinae</taxon>
        <taxon>Vespula</taxon>
    </lineage>
</organism>
<comment type="caution">
    <text evidence="1">The sequence shown here is derived from an EMBL/GenBank/DDBJ whole genome shotgun (WGS) entry which is preliminary data.</text>
</comment>
<dbReference type="EMBL" id="JAYRBN010000109">
    <property type="protein sequence ID" value="KAL2726185.1"/>
    <property type="molecule type" value="Genomic_DNA"/>
</dbReference>